<proteinExistence type="inferred from homology"/>
<name>A0A4R1RBC8_HYDET</name>
<dbReference type="EMBL" id="SLUN01000022">
    <property type="protein sequence ID" value="TCL63046.1"/>
    <property type="molecule type" value="Genomic_DNA"/>
</dbReference>
<evidence type="ECO:0000256" key="2">
    <source>
        <dbReference type="ARBA" id="ARBA00022448"/>
    </source>
</evidence>
<dbReference type="SUPFAM" id="SSF53850">
    <property type="entry name" value="Periplasmic binding protein-like II"/>
    <property type="match status" value="1"/>
</dbReference>
<organism evidence="4 5">
    <name type="scientific">Hydrogenispora ethanolica</name>
    <dbReference type="NCBI Taxonomy" id="1082276"/>
    <lineage>
        <taxon>Bacteria</taxon>
        <taxon>Bacillati</taxon>
        <taxon>Bacillota</taxon>
        <taxon>Hydrogenispora</taxon>
    </lineage>
</organism>
<dbReference type="InterPro" id="IPR050490">
    <property type="entry name" value="Bact_solute-bd_prot1"/>
</dbReference>
<evidence type="ECO:0000313" key="4">
    <source>
        <dbReference type="EMBL" id="TCL63046.1"/>
    </source>
</evidence>
<dbReference type="RefSeq" id="WP_132015508.1">
    <property type="nucleotide sequence ID" value="NZ_SLUN01000022.1"/>
</dbReference>
<sequence>MRRFWFSVLLLFVLAGMLSGTGPLVNGAGKTVELNIFIDQPQFREIYANYFNQFIKKYKTQTGTTVKVNFETPAAINSQQILQSRFASGDAPDVFFIHPTNTGPQYNRSGYLEDLSKQPFVKTLYANVKSIISLDGKVKCMPLESVWWGYDYNKDIFEKVGITPALTLSAMKANVEKLKAAGYTPFLLAYNEDWVPQLFNSLLVGALNETKYKGFVSRMNKGTTSFAELKEYFDIIDLVNANGNTNAMDITASGGAAEFALGKHAMWVQGPWMAEEILKANPKFNLAVAPLPISEDPKQTMINISVSKGLSVYSKSKNKKVAFALLNYMLDKKDSNALYQNLKFNPVSTVHTFQYYPWVESALSYVKKGMGYEDPLMPNTVKQEVGRQLQLYYVKKATRADIVKALDKAWKDGLAN</sequence>
<comment type="similarity">
    <text evidence="1">Belongs to the bacterial solute-binding protein 1 family.</text>
</comment>
<gene>
    <name evidence="4" type="ORF">EDC14_1022102</name>
</gene>
<evidence type="ECO:0000256" key="3">
    <source>
        <dbReference type="ARBA" id="ARBA00022729"/>
    </source>
</evidence>
<keyword evidence="3" id="KW-0732">Signal</keyword>
<comment type="caution">
    <text evidence="4">The sequence shown here is derived from an EMBL/GenBank/DDBJ whole genome shotgun (WGS) entry which is preliminary data.</text>
</comment>
<evidence type="ECO:0000256" key="1">
    <source>
        <dbReference type="ARBA" id="ARBA00008520"/>
    </source>
</evidence>
<dbReference type="InterPro" id="IPR006059">
    <property type="entry name" value="SBP"/>
</dbReference>
<dbReference type="PANTHER" id="PTHR43649:SF34">
    <property type="entry name" value="ABC TRANSPORTER PERIPLASMIC-BINDING PROTEIN YCJN-RELATED"/>
    <property type="match status" value="1"/>
</dbReference>
<dbReference type="Pfam" id="PF01547">
    <property type="entry name" value="SBP_bac_1"/>
    <property type="match status" value="1"/>
</dbReference>
<dbReference type="Gene3D" id="3.40.190.10">
    <property type="entry name" value="Periplasmic binding protein-like II"/>
    <property type="match status" value="2"/>
</dbReference>
<dbReference type="OrthoDB" id="9798191at2"/>
<dbReference type="Proteomes" id="UP000295008">
    <property type="component" value="Unassembled WGS sequence"/>
</dbReference>
<dbReference type="AlphaFoldDB" id="A0A4R1RBC8"/>
<keyword evidence="5" id="KW-1185">Reference proteome</keyword>
<reference evidence="4 5" key="1">
    <citation type="submission" date="2019-03" db="EMBL/GenBank/DDBJ databases">
        <title>Genomic Encyclopedia of Type Strains, Phase IV (KMG-IV): sequencing the most valuable type-strain genomes for metagenomic binning, comparative biology and taxonomic classification.</title>
        <authorList>
            <person name="Goeker M."/>
        </authorList>
    </citation>
    <scope>NUCLEOTIDE SEQUENCE [LARGE SCALE GENOMIC DNA]</scope>
    <source>
        <strain evidence="4 5">LX-B</strain>
    </source>
</reference>
<dbReference type="PANTHER" id="PTHR43649">
    <property type="entry name" value="ARABINOSE-BINDING PROTEIN-RELATED"/>
    <property type="match status" value="1"/>
</dbReference>
<protein>
    <submittedName>
        <fullName evidence="4">Carbohydrate ABC transporter substrate-binding protein (CUT1 family)</fullName>
    </submittedName>
</protein>
<accession>A0A4R1RBC8</accession>
<evidence type="ECO:0000313" key="5">
    <source>
        <dbReference type="Proteomes" id="UP000295008"/>
    </source>
</evidence>
<keyword evidence="2" id="KW-0813">Transport</keyword>